<organism evidence="2 3">
    <name type="scientific">Fundicoccus ignavus</name>
    <dbReference type="NCBI Taxonomy" id="2664442"/>
    <lineage>
        <taxon>Bacteria</taxon>
        <taxon>Bacillati</taxon>
        <taxon>Bacillota</taxon>
        <taxon>Bacilli</taxon>
        <taxon>Lactobacillales</taxon>
        <taxon>Aerococcaceae</taxon>
        <taxon>Fundicoccus</taxon>
    </lineage>
</organism>
<reference evidence="2 3" key="1">
    <citation type="submission" date="2019-11" db="EMBL/GenBank/DDBJ databases">
        <title>Characterisation of Fundicoccus ignavus gen. nov. sp. nov., a novel genus of the family Aerococcaceae isolated from bulk tank milk.</title>
        <authorList>
            <person name="Siebert A."/>
            <person name="Huptas C."/>
            <person name="Wenning M."/>
            <person name="Scherer S."/>
            <person name="Doll E.V."/>
        </authorList>
    </citation>
    <scope>NUCLEOTIDE SEQUENCE [LARGE SCALE GENOMIC DNA]</scope>
    <source>
        <strain evidence="2 3">WS4759</strain>
    </source>
</reference>
<sequence>MKKWLLGFLCGVCLAPNLLVARAVDLNNVANEADFRTVLSEFAELPTVASDVVITNATQETFIEMVYDANVAGMRQTTAIPAGDLTTALELIVYVFDNGIEVTDMAQLLASTVEWTSQYDPNYQSLVEQVVDAVAGRLVKTERPSSFSGFHLQPYHFFLNPDWQFSQVNIDGERVRANVDLTAYLADHSDEIYAYYPEGTQFALTLEVDRASQTLKSVMVIDIDEELQKELYGGQVNMTLQGAMTDTAITSTYQASDETIPALEDLPTMPLAEYEELVSVLE</sequence>
<evidence type="ECO:0000313" key="2">
    <source>
        <dbReference type="EMBL" id="MRI86244.1"/>
    </source>
</evidence>
<dbReference type="AlphaFoldDB" id="A0A6I2GHR4"/>
<dbReference type="RefSeq" id="WP_153863944.1">
    <property type="nucleotide sequence ID" value="NZ_WJQS01000010.1"/>
</dbReference>
<feature type="signal peptide" evidence="1">
    <location>
        <begin position="1"/>
        <end position="23"/>
    </location>
</feature>
<gene>
    <name evidence="2" type="ORF">GIY09_10340</name>
</gene>
<dbReference type="Proteomes" id="UP000430975">
    <property type="component" value="Unassembled WGS sequence"/>
</dbReference>
<keyword evidence="3" id="KW-1185">Reference proteome</keyword>
<accession>A0A6I2GHR4</accession>
<feature type="chain" id="PRO_5026347334" evidence="1">
    <location>
        <begin position="24"/>
        <end position="282"/>
    </location>
</feature>
<protein>
    <submittedName>
        <fullName evidence="2">Uncharacterized protein</fullName>
    </submittedName>
</protein>
<comment type="caution">
    <text evidence="2">The sequence shown here is derived from an EMBL/GenBank/DDBJ whole genome shotgun (WGS) entry which is preliminary data.</text>
</comment>
<evidence type="ECO:0000313" key="3">
    <source>
        <dbReference type="Proteomes" id="UP000430975"/>
    </source>
</evidence>
<name>A0A6I2GHR4_9LACT</name>
<keyword evidence="1" id="KW-0732">Signal</keyword>
<proteinExistence type="predicted"/>
<evidence type="ECO:0000256" key="1">
    <source>
        <dbReference type="SAM" id="SignalP"/>
    </source>
</evidence>
<dbReference type="EMBL" id="WJQS01000010">
    <property type="protein sequence ID" value="MRI86244.1"/>
    <property type="molecule type" value="Genomic_DNA"/>
</dbReference>